<dbReference type="EMBL" id="RBNI01014325">
    <property type="protein sequence ID" value="RUP22124.1"/>
    <property type="molecule type" value="Genomic_DNA"/>
</dbReference>
<dbReference type="FunFam" id="3.40.50.300:FF:000720">
    <property type="entry name" value="Guanine nucleotide-binding protein G(k) subunit alpha"/>
    <property type="match status" value="1"/>
</dbReference>
<keyword evidence="3" id="KW-0460">Magnesium</keyword>
<dbReference type="InterPro" id="IPR027417">
    <property type="entry name" value="P-loop_NTPase"/>
</dbReference>
<feature type="binding site" evidence="6">
    <location>
        <position position="82"/>
    </location>
    <ligand>
        <name>GTP</name>
        <dbReference type="ChEBI" id="CHEBI:37565"/>
    </ligand>
</feature>
<comment type="caution">
    <text evidence="7">The sequence shown here is derived from an EMBL/GenBank/DDBJ whole genome shotgun (WGS) entry which is preliminary data.</text>
</comment>
<dbReference type="GO" id="GO:0046872">
    <property type="term" value="F:metal ion binding"/>
    <property type="evidence" value="ECO:0007669"/>
    <property type="project" value="UniProtKB-KW"/>
</dbReference>
<dbReference type="GO" id="GO:0005525">
    <property type="term" value="F:GTP binding"/>
    <property type="evidence" value="ECO:0007669"/>
    <property type="project" value="UniProtKB-KW"/>
</dbReference>
<dbReference type="PANTHER" id="PTHR10218:SF369">
    <property type="entry name" value="GUANINE NUCLEOTIDE-BINDING PROTEIN ALPHA-2 SUBUNIT"/>
    <property type="match status" value="1"/>
</dbReference>
<accession>A0A433BAM9</accession>
<evidence type="ECO:0000256" key="6">
    <source>
        <dbReference type="PIRSR" id="PIRSR601019-1"/>
    </source>
</evidence>
<dbReference type="GO" id="GO:0005834">
    <property type="term" value="C:heterotrimeric G-protein complex"/>
    <property type="evidence" value="ECO:0007669"/>
    <property type="project" value="TreeGrafter"/>
</dbReference>
<keyword evidence="1" id="KW-0479">Metal-binding</keyword>
<evidence type="ECO:0000256" key="4">
    <source>
        <dbReference type="ARBA" id="ARBA00023134"/>
    </source>
</evidence>
<evidence type="ECO:0000256" key="1">
    <source>
        <dbReference type="ARBA" id="ARBA00022723"/>
    </source>
</evidence>
<dbReference type="AlphaFoldDB" id="A0A433BAM9"/>
<protein>
    <submittedName>
        <fullName evidence="7">G-protein alpha subunit-domain-containing protein</fullName>
    </submittedName>
</protein>
<dbReference type="GO" id="GO:0003924">
    <property type="term" value="F:GTPase activity"/>
    <property type="evidence" value="ECO:0007669"/>
    <property type="project" value="InterPro"/>
</dbReference>
<dbReference type="Proteomes" id="UP000268093">
    <property type="component" value="Unassembled WGS sequence"/>
</dbReference>
<dbReference type="SUPFAM" id="SSF52540">
    <property type="entry name" value="P-loop containing nucleoside triphosphate hydrolases"/>
    <property type="match status" value="1"/>
</dbReference>
<gene>
    <name evidence="7" type="ORF">BC936DRAFT_139114</name>
</gene>
<dbReference type="GO" id="GO:0001664">
    <property type="term" value="F:G protein-coupled receptor binding"/>
    <property type="evidence" value="ECO:0007669"/>
    <property type="project" value="TreeGrafter"/>
</dbReference>
<dbReference type="PANTHER" id="PTHR10218">
    <property type="entry name" value="GTP-BINDING PROTEIN ALPHA SUBUNIT"/>
    <property type="match status" value="1"/>
</dbReference>
<keyword evidence="8" id="KW-1185">Reference proteome</keyword>
<proteinExistence type="predicted"/>
<dbReference type="GO" id="GO:0005737">
    <property type="term" value="C:cytoplasm"/>
    <property type="evidence" value="ECO:0007669"/>
    <property type="project" value="TreeGrafter"/>
</dbReference>
<dbReference type="InterPro" id="IPR001019">
    <property type="entry name" value="Gprotein_alpha_su"/>
</dbReference>
<evidence type="ECO:0000256" key="3">
    <source>
        <dbReference type="ARBA" id="ARBA00022842"/>
    </source>
</evidence>
<evidence type="ECO:0000256" key="2">
    <source>
        <dbReference type="ARBA" id="ARBA00022741"/>
    </source>
</evidence>
<dbReference type="OrthoDB" id="5817230at2759"/>
<dbReference type="Gene3D" id="3.40.50.300">
    <property type="entry name" value="P-loop containing nucleotide triphosphate hydrolases"/>
    <property type="match status" value="1"/>
</dbReference>
<organism evidence="7 8">
    <name type="scientific">Jimgerdemannia flammicorona</name>
    <dbReference type="NCBI Taxonomy" id="994334"/>
    <lineage>
        <taxon>Eukaryota</taxon>
        <taxon>Fungi</taxon>
        <taxon>Fungi incertae sedis</taxon>
        <taxon>Mucoromycota</taxon>
        <taxon>Mucoromycotina</taxon>
        <taxon>Endogonomycetes</taxon>
        <taxon>Endogonales</taxon>
        <taxon>Endogonaceae</taxon>
        <taxon>Jimgerdemannia</taxon>
    </lineage>
</organism>
<dbReference type="Pfam" id="PF00503">
    <property type="entry name" value="G-alpha"/>
    <property type="match status" value="1"/>
</dbReference>
<evidence type="ECO:0000256" key="5">
    <source>
        <dbReference type="ARBA" id="ARBA00023224"/>
    </source>
</evidence>
<dbReference type="PROSITE" id="PS51882">
    <property type="entry name" value="G_ALPHA"/>
    <property type="match status" value="1"/>
</dbReference>
<evidence type="ECO:0000313" key="8">
    <source>
        <dbReference type="Proteomes" id="UP000268093"/>
    </source>
</evidence>
<keyword evidence="4 6" id="KW-0342">GTP-binding</keyword>
<name>A0A433BAM9_9FUNG</name>
<keyword evidence="2 6" id="KW-0547">Nucleotide-binding</keyword>
<reference evidence="7 8" key="1">
    <citation type="journal article" date="2018" name="New Phytol.">
        <title>Phylogenomics of Endogonaceae and evolution of mycorrhizas within Mucoromycota.</title>
        <authorList>
            <person name="Chang Y."/>
            <person name="Desiro A."/>
            <person name="Na H."/>
            <person name="Sandor L."/>
            <person name="Lipzen A."/>
            <person name="Clum A."/>
            <person name="Barry K."/>
            <person name="Grigoriev I.V."/>
            <person name="Martin F.M."/>
            <person name="Stajich J.E."/>
            <person name="Smith M.E."/>
            <person name="Bonito G."/>
            <person name="Spatafora J.W."/>
        </authorList>
    </citation>
    <scope>NUCLEOTIDE SEQUENCE [LARGE SCALE GENOMIC DNA]</scope>
    <source>
        <strain evidence="7 8">GMNB39</strain>
    </source>
</reference>
<dbReference type="GO" id="GO:0007189">
    <property type="term" value="P:adenylate cyclase-activating G protein-coupled receptor signaling pathway"/>
    <property type="evidence" value="ECO:0007669"/>
    <property type="project" value="TreeGrafter"/>
</dbReference>
<sequence>MLESLILFESVINSRWFVRTSIILFLNKVDLFRMKLPKIPLDRYFPDYGGGPDVNKAAKYILWRFNQTNRAKLNVYPHLTQATDTSNVIIWPYARQYWCSFLPGVRSSERDNIAKCIEGFRYPVEVYRVAFELFSKRCRQYRSGTVDCLGRVSTRRGIG</sequence>
<keyword evidence="5" id="KW-0807">Transducer</keyword>
<dbReference type="GO" id="GO:0031683">
    <property type="term" value="F:G-protein beta/gamma-subunit complex binding"/>
    <property type="evidence" value="ECO:0007669"/>
    <property type="project" value="InterPro"/>
</dbReference>
<feature type="binding site" evidence="6">
    <location>
        <begin position="27"/>
        <end position="30"/>
    </location>
    <ligand>
        <name>GTP</name>
        <dbReference type="ChEBI" id="CHEBI:37565"/>
    </ligand>
</feature>
<evidence type="ECO:0000313" key="7">
    <source>
        <dbReference type="EMBL" id="RUP22124.1"/>
    </source>
</evidence>